<dbReference type="OrthoDB" id="4096612at2759"/>
<evidence type="ECO:0000256" key="2">
    <source>
        <dbReference type="ARBA" id="ARBA00022512"/>
    </source>
</evidence>
<dbReference type="InterPro" id="IPR025928">
    <property type="entry name" value="Flocculin_t3_rpt"/>
</dbReference>
<organism evidence="8 9">
    <name type="scientific">Candida parapsilosis</name>
    <name type="common">Yeast</name>
    <dbReference type="NCBI Taxonomy" id="5480"/>
    <lineage>
        <taxon>Eukaryota</taxon>
        <taxon>Fungi</taxon>
        <taxon>Dikarya</taxon>
        <taxon>Ascomycota</taxon>
        <taxon>Saccharomycotina</taxon>
        <taxon>Pichiomycetes</taxon>
        <taxon>Debaryomycetaceae</taxon>
        <taxon>Candida/Lodderomyces clade</taxon>
        <taxon>Candida</taxon>
    </lineage>
</organism>
<evidence type="ECO:0000256" key="4">
    <source>
        <dbReference type="ARBA" id="ARBA00022729"/>
    </source>
</evidence>
<keyword evidence="3" id="KW-0964">Secreted</keyword>
<keyword evidence="5" id="KW-0325">Glycoprotein</keyword>
<protein>
    <submittedName>
        <fullName evidence="8">Flocculin type 3 repeat family protein</fullName>
    </submittedName>
</protein>
<dbReference type="GO" id="GO:0009277">
    <property type="term" value="C:fungal-type cell wall"/>
    <property type="evidence" value="ECO:0007669"/>
    <property type="project" value="UniProtKB-ARBA"/>
</dbReference>
<sequence>MKFSTVVATSLAFLSSAVVSKDVACLVDGQSVAVVDLDTGVCPFTIPSGLPAPVFTYTADDDYDVLFYYSLVESTKYFTDIVNAGTVISIPARLLYGTSGAPLYQVQAQEEPASNSTGAIRKRLMKGNALTPTPFNKRDAQSLADSLESKDGTFIANSAFEVVDVADVSSSSSAAGGETGVETIRSTTVLTETVDCSTTTGTTTLPNGETSTFTSSSPILSTVTADVTSVITITSCHEDLCHKTTVEATLSATTKTVSGIETIYTTYCPLSSVETPESTKVITTTDHEGKPTTVTAVPVLTTETVGGTVTEYVTYCPVSTSAGGAPPATSKPVKTTTYTSEGTVVTSTIYGTTEGTAGPSSVPVKTTTYTSEGTVVTSTIYGTTEGTAGPSSVPVKTTTYTSEGSVVTSTVYGTTEGSVAPSSVPVGTTTYTSEGTAVTSTVYGTVAGEGEGETTTAAGQPTTGAEGENTGVAETQTTVAGQSTTAAEGETSTAAVSTYEGVAASNGATYLALALVPLVYFI</sequence>
<comment type="subcellular location">
    <subcellularLocation>
        <location evidence="1">Secreted</location>
        <location evidence="1">Cell wall</location>
    </subcellularLocation>
</comment>
<feature type="region of interest" description="Disordered" evidence="6">
    <location>
        <begin position="449"/>
        <end position="470"/>
    </location>
</feature>
<evidence type="ECO:0000256" key="7">
    <source>
        <dbReference type="SAM" id="SignalP"/>
    </source>
</evidence>
<evidence type="ECO:0000256" key="6">
    <source>
        <dbReference type="SAM" id="MobiDB-lite"/>
    </source>
</evidence>
<evidence type="ECO:0000313" key="8">
    <source>
        <dbReference type="EMBL" id="KAF6052489.1"/>
    </source>
</evidence>
<feature type="chain" id="PRO_5044694551" evidence="7">
    <location>
        <begin position="21"/>
        <end position="522"/>
    </location>
</feature>
<dbReference type="EMBL" id="JABWAB010000004">
    <property type="protein sequence ID" value="KAF6052489.1"/>
    <property type="molecule type" value="Genomic_DNA"/>
</dbReference>
<keyword evidence="4 7" id="KW-0732">Signal</keyword>
<dbReference type="AlphaFoldDB" id="A0A8X7NKL3"/>
<feature type="compositionally biased region" description="Low complexity" evidence="6">
    <location>
        <begin position="449"/>
        <end position="468"/>
    </location>
</feature>
<evidence type="ECO:0000256" key="1">
    <source>
        <dbReference type="ARBA" id="ARBA00004191"/>
    </source>
</evidence>
<evidence type="ECO:0000256" key="5">
    <source>
        <dbReference type="ARBA" id="ARBA00023180"/>
    </source>
</evidence>
<gene>
    <name evidence="8" type="ORF">FOB60_002745</name>
</gene>
<dbReference type="Proteomes" id="UP000590412">
    <property type="component" value="Unassembled WGS sequence"/>
</dbReference>
<evidence type="ECO:0000256" key="3">
    <source>
        <dbReference type="ARBA" id="ARBA00022525"/>
    </source>
</evidence>
<feature type="signal peptide" evidence="7">
    <location>
        <begin position="1"/>
        <end position="20"/>
    </location>
</feature>
<dbReference type="Pfam" id="PF13928">
    <property type="entry name" value="Flocculin_t3"/>
    <property type="match status" value="2"/>
</dbReference>
<evidence type="ECO:0000313" key="9">
    <source>
        <dbReference type="Proteomes" id="UP000590412"/>
    </source>
</evidence>
<reference evidence="8" key="1">
    <citation type="submission" date="2020-03" db="EMBL/GenBank/DDBJ databases">
        <title>FDA dAtabase for Regulatory Grade micrObial Sequences (FDA-ARGOS): Supporting development and validation of Infectious Disease Dx tests.</title>
        <authorList>
            <person name="Campos J."/>
            <person name="Goldberg B."/>
            <person name="Tallon L."/>
            <person name="Sadzewicz L."/>
            <person name="Vavikolanu K."/>
            <person name="Mehta A."/>
            <person name="Aluvathingal J."/>
            <person name="Nadendla S."/>
            <person name="Nandy P."/>
            <person name="Geyer C."/>
            <person name="Yan Y."/>
            <person name="Sichtig H."/>
        </authorList>
    </citation>
    <scope>NUCLEOTIDE SEQUENCE [LARGE SCALE GENOMIC DNA]</scope>
    <source>
        <strain evidence="8">FDAARGOS_652</strain>
    </source>
</reference>
<name>A0A8X7NKL3_CANPA</name>
<comment type="caution">
    <text evidence="8">The sequence shown here is derived from an EMBL/GenBank/DDBJ whole genome shotgun (WGS) entry which is preliminary data.</text>
</comment>
<accession>A0A8X7NKL3</accession>
<proteinExistence type="predicted"/>
<keyword evidence="2" id="KW-0134">Cell wall</keyword>